<dbReference type="EMBL" id="WKAE01000044">
    <property type="protein sequence ID" value="MCF5628949.1"/>
    <property type="molecule type" value="Genomic_DNA"/>
</dbReference>
<proteinExistence type="predicted"/>
<dbReference type="AlphaFoldDB" id="A0A9Q4A2K6"/>
<protein>
    <submittedName>
        <fullName evidence="1">Uncharacterized protein</fullName>
    </submittedName>
</protein>
<sequence length="165" mass="17948">MATEYVQNGNFSNDLDHWVTPGGFEPHFKPKGDEGGQSIKLDIGVAISQSIEELRAQSLHIEFDVLSADPRIDEVLFVVTVGGYNKEGAMNLSPVIGLATQQWKRVSGNILFGEQLERFFLNVSAASKASLPSFSDAIKASPYGPVRFANLSLSMIDAKDADKTD</sequence>
<organism evidence="1 2">
    <name type="scientific">Pseudomonas syringae</name>
    <dbReference type="NCBI Taxonomy" id="317"/>
    <lineage>
        <taxon>Bacteria</taxon>
        <taxon>Pseudomonadati</taxon>
        <taxon>Pseudomonadota</taxon>
        <taxon>Gammaproteobacteria</taxon>
        <taxon>Pseudomonadales</taxon>
        <taxon>Pseudomonadaceae</taxon>
        <taxon>Pseudomonas</taxon>
    </lineage>
</organism>
<accession>A0A9Q4A2K6</accession>
<comment type="caution">
    <text evidence="1">The sequence shown here is derived from an EMBL/GenBank/DDBJ whole genome shotgun (WGS) entry which is preliminary data.</text>
</comment>
<name>A0A9Q4A2K6_PSESX</name>
<dbReference type="Proteomes" id="UP000814010">
    <property type="component" value="Unassembled WGS sequence"/>
</dbReference>
<evidence type="ECO:0000313" key="2">
    <source>
        <dbReference type="Proteomes" id="UP000814010"/>
    </source>
</evidence>
<gene>
    <name evidence="1" type="ORF">GIV53_06410</name>
</gene>
<reference evidence="1" key="1">
    <citation type="submission" date="2019-11" db="EMBL/GenBank/DDBJ databases">
        <title>Epiphytic Pseudomonas syringae from cherry orchards.</title>
        <authorList>
            <person name="Hulin M.T."/>
        </authorList>
    </citation>
    <scope>NUCLEOTIDE SEQUENCE</scope>
    <source>
        <strain evidence="1">PA-2-5E</strain>
    </source>
</reference>
<evidence type="ECO:0000313" key="1">
    <source>
        <dbReference type="EMBL" id="MCF5628949.1"/>
    </source>
</evidence>
<dbReference type="RefSeq" id="WP_236423691.1">
    <property type="nucleotide sequence ID" value="NZ_CAWQUS010000118.1"/>
</dbReference>